<protein>
    <submittedName>
        <fullName evidence="1">Uncharacterized protein</fullName>
    </submittedName>
</protein>
<comment type="caution">
    <text evidence="1">The sequence shown here is derived from an EMBL/GenBank/DDBJ whole genome shotgun (WGS) entry which is preliminary data.</text>
</comment>
<gene>
    <name evidence="1" type="ORF">APLA_LOCUS1413</name>
</gene>
<evidence type="ECO:0000313" key="1">
    <source>
        <dbReference type="EMBL" id="CAB3222993.1"/>
    </source>
</evidence>
<name>A0A8S0YTC8_ARCPL</name>
<dbReference type="Proteomes" id="UP000494106">
    <property type="component" value="Unassembled WGS sequence"/>
</dbReference>
<dbReference type="OrthoDB" id="7412976at2759"/>
<dbReference type="EMBL" id="CADEBC010000123">
    <property type="protein sequence ID" value="CAB3222993.1"/>
    <property type="molecule type" value="Genomic_DNA"/>
</dbReference>
<sequence>MIDTAHTPCHAHRGGAMECYMPNNPQFGLADYCGGCHGLCCDPLQCTCVENQLREFPEEECCQASVGSLTYL</sequence>
<evidence type="ECO:0000313" key="2">
    <source>
        <dbReference type="Proteomes" id="UP000494106"/>
    </source>
</evidence>
<organism evidence="1 2">
    <name type="scientific">Arctia plantaginis</name>
    <name type="common">Wood tiger moth</name>
    <name type="synonym">Phalaena plantaginis</name>
    <dbReference type="NCBI Taxonomy" id="874455"/>
    <lineage>
        <taxon>Eukaryota</taxon>
        <taxon>Metazoa</taxon>
        <taxon>Ecdysozoa</taxon>
        <taxon>Arthropoda</taxon>
        <taxon>Hexapoda</taxon>
        <taxon>Insecta</taxon>
        <taxon>Pterygota</taxon>
        <taxon>Neoptera</taxon>
        <taxon>Endopterygota</taxon>
        <taxon>Lepidoptera</taxon>
        <taxon>Glossata</taxon>
        <taxon>Ditrysia</taxon>
        <taxon>Noctuoidea</taxon>
        <taxon>Erebidae</taxon>
        <taxon>Arctiinae</taxon>
        <taxon>Arctia</taxon>
    </lineage>
</organism>
<proteinExistence type="predicted"/>
<accession>A0A8S0YTC8</accession>
<dbReference type="AlphaFoldDB" id="A0A8S0YTC8"/>
<keyword evidence="2" id="KW-1185">Reference proteome</keyword>
<reference evidence="1 2" key="1">
    <citation type="submission" date="2020-04" db="EMBL/GenBank/DDBJ databases">
        <authorList>
            <person name="Wallbank WR R."/>
            <person name="Pardo Diaz C."/>
            <person name="Kozak K."/>
            <person name="Martin S."/>
            <person name="Jiggins C."/>
            <person name="Moest M."/>
            <person name="Warren A I."/>
            <person name="Byers J.R.P. K."/>
            <person name="Montejo-Kovacevich G."/>
            <person name="Yen C E."/>
        </authorList>
    </citation>
    <scope>NUCLEOTIDE SEQUENCE [LARGE SCALE GENOMIC DNA]</scope>
</reference>